<dbReference type="PANTHER" id="PTHR43235">
    <property type="entry name" value="GLUTAMINE AMIDOTRANSFERASE PB2B2.05-RELATED"/>
    <property type="match status" value="1"/>
</dbReference>
<organism evidence="1 2">
    <name type="scientific">Prunus yedoensis var. nudiflora</name>
    <dbReference type="NCBI Taxonomy" id="2094558"/>
    <lineage>
        <taxon>Eukaryota</taxon>
        <taxon>Viridiplantae</taxon>
        <taxon>Streptophyta</taxon>
        <taxon>Embryophyta</taxon>
        <taxon>Tracheophyta</taxon>
        <taxon>Spermatophyta</taxon>
        <taxon>Magnoliopsida</taxon>
        <taxon>eudicotyledons</taxon>
        <taxon>Gunneridae</taxon>
        <taxon>Pentapetalae</taxon>
        <taxon>rosids</taxon>
        <taxon>fabids</taxon>
        <taxon>Rosales</taxon>
        <taxon>Rosaceae</taxon>
        <taxon>Amygdaloideae</taxon>
        <taxon>Amygdaleae</taxon>
        <taxon>Prunus</taxon>
    </lineage>
</organism>
<dbReference type="InterPro" id="IPR044668">
    <property type="entry name" value="PuuD-like"/>
</dbReference>
<dbReference type="STRING" id="2094558.A0A314YVW0"/>
<dbReference type="Proteomes" id="UP000250321">
    <property type="component" value="Unassembled WGS sequence"/>
</dbReference>
<accession>A0A314YVW0</accession>
<evidence type="ECO:0000313" key="1">
    <source>
        <dbReference type="EMBL" id="PQQ10297.1"/>
    </source>
</evidence>
<dbReference type="PANTHER" id="PTHR43235:SF1">
    <property type="entry name" value="GLUTAMINE AMIDOTRANSFERASE PB2B2.05-RELATED"/>
    <property type="match status" value="1"/>
</dbReference>
<gene>
    <name evidence="1" type="ORF">Pyn_17599</name>
</gene>
<protein>
    <submittedName>
        <fullName evidence="1">Protein NtpR-like</fullName>
    </submittedName>
</protein>
<name>A0A314YVW0_PRUYE</name>
<keyword evidence="2" id="KW-1185">Reference proteome</keyword>
<dbReference type="GO" id="GO:0016811">
    <property type="term" value="F:hydrolase activity, acting on carbon-nitrogen (but not peptide) bonds, in linear amides"/>
    <property type="evidence" value="ECO:0007669"/>
    <property type="project" value="InterPro"/>
</dbReference>
<reference evidence="1 2" key="1">
    <citation type="submission" date="2018-02" db="EMBL/GenBank/DDBJ databases">
        <title>Draft genome of wild Prunus yedoensis var. nudiflora.</title>
        <authorList>
            <person name="Baek S."/>
            <person name="Kim J.-H."/>
            <person name="Choi K."/>
            <person name="Kim G.-B."/>
            <person name="Cho A."/>
            <person name="Jang H."/>
            <person name="Shin C.-H."/>
            <person name="Yu H.-J."/>
            <person name="Mun J.-H."/>
        </authorList>
    </citation>
    <scope>NUCLEOTIDE SEQUENCE [LARGE SCALE GENOMIC DNA]</scope>
    <source>
        <strain evidence="2">cv. Jeju island</strain>
        <tissue evidence="1">Leaf</tissue>
    </source>
</reference>
<dbReference type="AlphaFoldDB" id="A0A314YVW0"/>
<dbReference type="OrthoDB" id="1748190at2759"/>
<dbReference type="GO" id="GO:0005829">
    <property type="term" value="C:cytosol"/>
    <property type="evidence" value="ECO:0007669"/>
    <property type="project" value="TreeGrafter"/>
</dbReference>
<evidence type="ECO:0000313" key="2">
    <source>
        <dbReference type="Proteomes" id="UP000250321"/>
    </source>
</evidence>
<comment type="caution">
    <text evidence="1">The sequence shown here is derived from an EMBL/GenBank/DDBJ whole genome shotgun (WGS) entry which is preliminary data.</text>
</comment>
<sequence>MTSSTSVMTLSQALLARSISHHGSSSTSDRVSLSLCNPHSTHFLRPQIHFIDTIIVVFEVIAQRNEFVKATIAYKNKVNSSTSVPQPLKLDVEMEMKRKKIVRSFSIARNIYSGGLGSGLQPIKEYELEAGAEFPDV</sequence>
<dbReference type="EMBL" id="PJQY01000526">
    <property type="protein sequence ID" value="PQQ10297.1"/>
    <property type="molecule type" value="Genomic_DNA"/>
</dbReference>
<proteinExistence type="predicted"/>